<feature type="domain" description="Protein kinase" evidence="6">
    <location>
        <begin position="1"/>
        <end position="214"/>
    </location>
</feature>
<dbReference type="PANTHER" id="PTHR43289:SF6">
    <property type="entry name" value="SERINE_THREONINE-PROTEIN KINASE NEKL-3"/>
    <property type="match status" value="1"/>
</dbReference>
<feature type="compositionally biased region" description="Low complexity" evidence="5">
    <location>
        <begin position="433"/>
        <end position="460"/>
    </location>
</feature>
<evidence type="ECO:0000313" key="8">
    <source>
        <dbReference type="Proteomes" id="UP001150924"/>
    </source>
</evidence>
<gene>
    <name evidence="7" type="ORF">OV079_13080</name>
</gene>
<dbReference type="EMBL" id="JAPNKE010000002">
    <property type="protein sequence ID" value="MCY1006474.1"/>
    <property type="molecule type" value="Genomic_DNA"/>
</dbReference>
<name>A0A9X3ENJ7_9BACT</name>
<feature type="compositionally biased region" description="Low complexity" evidence="5">
    <location>
        <begin position="519"/>
        <end position="542"/>
    </location>
</feature>
<dbReference type="RefSeq" id="WP_267768679.1">
    <property type="nucleotide sequence ID" value="NZ_JAPNKE010000002.1"/>
</dbReference>
<dbReference type="Proteomes" id="UP001150924">
    <property type="component" value="Unassembled WGS sequence"/>
</dbReference>
<keyword evidence="3 7" id="KW-0418">Kinase</keyword>
<feature type="compositionally biased region" description="Low complexity" evidence="5">
    <location>
        <begin position="377"/>
        <end position="386"/>
    </location>
</feature>
<accession>A0A9X3ENJ7</accession>
<dbReference type="InterPro" id="IPR000719">
    <property type="entry name" value="Prot_kinase_dom"/>
</dbReference>
<keyword evidence="4" id="KW-0067">ATP-binding</keyword>
<comment type="caution">
    <text evidence="7">The sequence shown here is derived from an EMBL/GenBank/DDBJ whole genome shotgun (WGS) entry which is preliminary data.</text>
</comment>
<evidence type="ECO:0000256" key="5">
    <source>
        <dbReference type="SAM" id="MobiDB-lite"/>
    </source>
</evidence>
<keyword evidence="1" id="KW-0808">Transferase</keyword>
<evidence type="ECO:0000256" key="4">
    <source>
        <dbReference type="ARBA" id="ARBA00022840"/>
    </source>
</evidence>
<feature type="compositionally biased region" description="Pro residues" evidence="5">
    <location>
        <begin position="554"/>
        <end position="564"/>
    </location>
</feature>
<dbReference type="PROSITE" id="PS50011">
    <property type="entry name" value="PROTEIN_KINASE_DOM"/>
    <property type="match status" value="1"/>
</dbReference>
<keyword evidence="8" id="KW-1185">Reference proteome</keyword>
<evidence type="ECO:0000256" key="1">
    <source>
        <dbReference type="ARBA" id="ARBA00022679"/>
    </source>
</evidence>
<proteinExistence type="predicted"/>
<evidence type="ECO:0000256" key="2">
    <source>
        <dbReference type="ARBA" id="ARBA00022741"/>
    </source>
</evidence>
<evidence type="ECO:0000313" key="7">
    <source>
        <dbReference type="EMBL" id="MCY1006474.1"/>
    </source>
</evidence>
<protein>
    <submittedName>
        <fullName evidence="7">Protein kinase</fullName>
    </submittedName>
</protein>
<dbReference type="InterPro" id="IPR011009">
    <property type="entry name" value="Kinase-like_dom_sf"/>
</dbReference>
<organism evidence="7 8">
    <name type="scientific">Nannocystis pusilla</name>
    <dbReference type="NCBI Taxonomy" id="889268"/>
    <lineage>
        <taxon>Bacteria</taxon>
        <taxon>Pseudomonadati</taxon>
        <taxon>Myxococcota</taxon>
        <taxon>Polyangia</taxon>
        <taxon>Nannocystales</taxon>
        <taxon>Nannocystaceae</taxon>
        <taxon>Nannocystis</taxon>
    </lineage>
</organism>
<dbReference type="PANTHER" id="PTHR43289">
    <property type="entry name" value="MITOGEN-ACTIVATED PROTEIN KINASE KINASE KINASE 20-RELATED"/>
    <property type="match status" value="1"/>
</dbReference>
<dbReference type="AlphaFoldDB" id="A0A9X3ENJ7"/>
<dbReference type="Gene3D" id="1.10.510.10">
    <property type="entry name" value="Transferase(Phosphotransferase) domain 1"/>
    <property type="match status" value="1"/>
</dbReference>
<keyword evidence="2" id="KW-0547">Nucleotide-binding</keyword>
<sequence length="564" mass="57344">MPLLADLVDLLDLGHDERGRLFLVTDVFPDASLADELVRQGPPPWQRLRSLMVRACQIVHLSHEHGMIRQDLSTSSLYPVRDKNDPGTLKVVSPGLLVASGGRVWSCADPGAALRLARYAAPEQISTGVIDRRTDVYALGVILYECLTGRAPFVDPRPAHVLAAHLITPPAPFPAAVRRRIPAELEAIVLRALAKSPDDRWPTVMALANAMAAIEVGRLQFSGTLDTGDADDFTEHPGPRASAISMRIDAARLSGRAGLVPVSDAASTGEHALRDILDAADSSAVLSRTAASIHDSAPTLPYGRASESATRWTVPPPDPGSPRLSPRRLVPLLVAAGLCLVTAGIVSGSLRPAPGRPAIGGSLDGAVALSTPRAATKSPSAAAASRMGPVIPASTLKPASVPEEPCADPQHGECSGAADDAPQAADPAPPPAAKKAAALHGPSGAQPALPGLAAGLVPQASPAPGLPGDPGGTSPGADVPGGPPPAAPFAALALHPPPSGSAPSQASPSAPPADDRVPAADSRSAARPKPAASPRKPAPGARPSDDGRDDLPDPAGPRPAAPAP</sequence>
<dbReference type="GO" id="GO:0005524">
    <property type="term" value="F:ATP binding"/>
    <property type="evidence" value="ECO:0007669"/>
    <property type="project" value="UniProtKB-KW"/>
</dbReference>
<dbReference type="SUPFAM" id="SSF56112">
    <property type="entry name" value="Protein kinase-like (PK-like)"/>
    <property type="match status" value="1"/>
</dbReference>
<dbReference type="Pfam" id="PF00069">
    <property type="entry name" value="Pkinase"/>
    <property type="match status" value="1"/>
</dbReference>
<evidence type="ECO:0000259" key="6">
    <source>
        <dbReference type="PROSITE" id="PS50011"/>
    </source>
</evidence>
<feature type="region of interest" description="Disordered" evidence="5">
    <location>
        <begin position="377"/>
        <end position="564"/>
    </location>
</feature>
<dbReference type="GO" id="GO:0004674">
    <property type="term" value="F:protein serine/threonine kinase activity"/>
    <property type="evidence" value="ECO:0007669"/>
    <property type="project" value="TreeGrafter"/>
</dbReference>
<dbReference type="SMART" id="SM00220">
    <property type="entry name" value="S_TKc"/>
    <property type="match status" value="1"/>
</dbReference>
<reference evidence="7" key="1">
    <citation type="submission" date="2022-11" db="EMBL/GenBank/DDBJ databases">
        <title>Minimal conservation of predation-associated metabolite biosynthetic gene clusters underscores biosynthetic potential of Myxococcota including descriptions for ten novel species: Archangium lansinium sp. nov., Myxococcus landrumus sp. nov., Nannocystis bai.</title>
        <authorList>
            <person name="Ahearne A."/>
            <person name="Stevens C."/>
            <person name="Phillips K."/>
        </authorList>
    </citation>
    <scope>NUCLEOTIDE SEQUENCE</scope>
    <source>
        <strain evidence="7">Na p29</strain>
    </source>
</reference>
<evidence type="ECO:0000256" key="3">
    <source>
        <dbReference type="ARBA" id="ARBA00022777"/>
    </source>
</evidence>
<feature type="compositionally biased region" description="Low complexity" evidence="5">
    <location>
        <begin position="417"/>
        <end position="426"/>
    </location>
</feature>
<feature type="region of interest" description="Disordered" evidence="5">
    <location>
        <begin position="296"/>
        <end position="324"/>
    </location>
</feature>